<sequence length="491" mass="56768">MKKYLPLILFFCFVKLAIHLAGNSRYGFHRDELLHLSAGFHPAWGYMEFPPFIAFVARLSVWIFDVSLWGMRLFPTLAGLAILILCCAMAIEMGAKKMGVMLAGVSVLAFLPFYRNHLLFQPVAFDQLCWTLGFFLLLKYINTRKPAYLLWMGFAAGLGLMNKYTFLVWGLGLASGLLFYERGRLFRDKWLYLAAGIVLLMTLPNLYWNIQHHFPILQHMKRLAELQSEKQAYWEFAAGQLKLPFTLAISLLGLYALFFDRLSRKYLPFGVAVTVIFILMWMLQSKSYYFFAAYPVLFAAGAVKTERLLVRRLKWNYAVAAILVIPVAPFVPDAIPVLPVETYLRYTDKTPRQLTSDYADMFGWEEQVKLVDSLYRALPQNERDRCVIWAENYGEAGAILILGRKYGLPEPVCRHGSFWLWGPGEKDGDVAISIGNEKEVVDYLYEDARLITMITHPYAIEEENNIPVYICRKPRIRFRDLWPKLEERVFE</sequence>
<feature type="transmembrane region" description="Helical" evidence="8">
    <location>
        <begin position="288"/>
        <end position="303"/>
    </location>
</feature>
<dbReference type="GO" id="GO:0016763">
    <property type="term" value="F:pentosyltransferase activity"/>
    <property type="evidence" value="ECO:0007669"/>
    <property type="project" value="TreeGrafter"/>
</dbReference>
<keyword evidence="4" id="KW-0808">Transferase</keyword>
<evidence type="ECO:0000256" key="3">
    <source>
        <dbReference type="ARBA" id="ARBA00022676"/>
    </source>
</evidence>
<gene>
    <name evidence="10" type="ORF">CCY01nite_31800</name>
</gene>
<feature type="transmembrane region" description="Helical" evidence="8">
    <location>
        <begin position="241"/>
        <end position="259"/>
    </location>
</feature>
<dbReference type="Proteomes" id="UP000321436">
    <property type="component" value="Unassembled WGS sequence"/>
</dbReference>
<feature type="transmembrane region" description="Helical" evidence="8">
    <location>
        <begin position="190"/>
        <end position="210"/>
    </location>
</feature>
<keyword evidence="7 8" id="KW-0472">Membrane</keyword>
<evidence type="ECO:0000256" key="1">
    <source>
        <dbReference type="ARBA" id="ARBA00004651"/>
    </source>
</evidence>
<keyword evidence="2" id="KW-1003">Cell membrane</keyword>
<dbReference type="RefSeq" id="WP_146863920.1">
    <property type="nucleotide sequence ID" value="NZ_BKAU01000003.1"/>
</dbReference>
<dbReference type="AlphaFoldDB" id="A0A512RML5"/>
<evidence type="ECO:0000256" key="7">
    <source>
        <dbReference type="ARBA" id="ARBA00023136"/>
    </source>
</evidence>
<feature type="domain" description="Glycosyltransferase RgtA/B/C/D-like" evidence="9">
    <location>
        <begin position="50"/>
        <end position="208"/>
    </location>
</feature>
<dbReference type="GO" id="GO:0005886">
    <property type="term" value="C:plasma membrane"/>
    <property type="evidence" value="ECO:0007669"/>
    <property type="project" value="UniProtKB-SubCell"/>
</dbReference>
<dbReference type="OrthoDB" id="9813729at2"/>
<feature type="transmembrane region" description="Helical" evidence="8">
    <location>
        <begin position="315"/>
        <end position="332"/>
    </location>
</feature>
<feature type="transmembrane region" description="Helical" evidence="8">
    <location>
        <begin position="44"/>
        <end position="64"/>
    </location>
</feature>
<feature type="transmembrane region" description="Helical" evidence="8">
    <location>
        <begin position="73"/>
        <end position="91"/>
    </location>
</feature>
<evidence type="ECO:0000313" key="11">
    <source>
        <dbReference type="Proteomes" id="UP000321436"/>
    </source>
</evidence>
<dbReference type="PANTHER" id="PTHR33908">
    <property type="entry name" value="MANNOSYLTRANSFERASE YKCB-RELATED"/>
    <property type="match status" value="1"/>
</dbReference>
<organism evidence="10 11">
    <name type="scientific">Chitinophaga cymbidii</name>
    <dbReference type="NCBI Taxonomy" id="1096750"/>
    <lineage>
        <taxon>Bacteria</taxon>
        <taxon>Pseudomonadati</taxon>
        <taxon>Bacteroidota</taxon>
        <taxon>Chitinophagia</taxon>
        <taxon>Chitinophagales</taxon>
        <taxon>Chitinophagaceae</taxon>
        <taxon>Chitinophaga</taxon>
    </lineage>
</organism>
<evidence type="ECO:0000256" key="6">
    <source>
        <dbReference type="ARBA" id="ARBA00022989"/>
    </source>
</evidence>
<keyword evidence="6 8" id="KW-1133">Transmembrane helix</keyword>
<dbReference type="EMBL" id="BKAU01000003">
    <property type="protein sequence ID" value="GEP96920.1"/>
    <property type="molecule type" value="Genomic_DNA"/>
</dbReference>
<protein>
    <recommendedName>
        <fullName evidence="9">Glycosyltransferase RgtA/B/C/D-like domain-containing protein</fullName>
    </recommendedName>
</protein>
<name>A0A512RML5_9BACT</name>
<evidence type="ECO:0000256" key="5">
    <source>
        <dbReference type="ARBA" id="ARBA00022692"/>
    </source>
</evidence>
<accession>A0A512RML5</accession>
<evidence type="ECO:0000259" key="9">
    <source>
        <dbReference type="Pfam" id="PF13231"/>
    </source>
</evidence>
<evidence type="ECO:0000313" key="10">
    <source>
        <dbReference type="EMBL" id="GEP96920.1"/>
    </source>
</evidence>
<keyword evidence="11" id="KW-1185">Reference proteome</keyword>
<dbReference type="Pfam" id="PF13231">
    <property type="entry name" value="PMT_2"/>
    <property type="match status" value="1"/>
</dbReference>
<keyword evidence="3" id="KW-0328">Glycosyltransferase</keyword>
<evidence type="ECO:0000256" key="2">
    <source>
        <dbReference type="ARBA" id="ARBA00022475"/>
    </source>
</evidence>
<proteinExistence type="predicted"/>
<evidence type="ECO:0000256" key="4">
    <source>
        <dbReference type="ARBA" id="ARBA00022679"/>
    </source>
</evidence>
<comment type="caution">
    <text evidence="10">The sequence shown here is derived from an EMBL/GenBank/DDBJ whole genome shotgun (WGS) entry which is preliminary data.</text>
</comment>
<dbReference type="InterPro" id="IPR038731">
    <property type="entry name" value="RgtA/B/C-like"/>
</dbReference>
<feature type="transmembrane region" description="Helical" evidence="8">
    <location>
        <begin position="148"/>
        <end position="178"/>
    </location>
</feature>
<comment type="subcellular location">
    <subcellularLocation>
        <location evidence="1">Cell membrane</location>
        <topology evidence="1">Multi-pass membrane protein</topology>
    </subcellularLocation>
</comment>
<dbReference type="GO" id="GO:0009103">
    <property type="term" value="P:lipopolysaccharide biosynthetic process"/>
    <property type="evidence" value="ECO:0007669"/>
    <property type="project" value="UniProtKB-ARBA"/>
</dbReference>
<dbReference type="PANTHER" id="PTHR33908:SF11">
    <property type="entry name" value="MEMBRANE PROTEIN"/>
    <property type="match status" value="1"/>
</dbReference>
<evidence type="ECO:0000256" key="8">
    <source>
        <dbReference type="SAM" id="Phobius"/>
    </source>
</evidence>
<dbReference type="InterPro" id="IPR050297">
    <property type="entry name" value="LipidA_mod_glycosyltrf_83"/>
</dbReference>
<feature type="transmembrane region" description="Helical" evidence="8">
    <location>
        <begin position="266"/>
        <end position="282"/>
    </location>
</feature>
<reference evidence="10 11" key="1">
    <citation type="submission" date="2019-07" db="EMBL/GenBank/DDBJ databases">
        <title>Whole genome shotgun sequence of Chitinophaga cymbidii NBRC 109752.</title>
        <authorList>
            <person name="Hosoyama A."/>
            <person name="Uohara A."/>
            <person name="Ohji S."/>
            <person name="Ichikawa N."/>
        </authorList>
    </citation>
    <scope>NUCLEOTIDE SEQUENCE [LARGE SCALE GENOMIC DNA]</scope>
    <source>
        <strain evidence="10 11">NBRC 109752</strain>
    </source>
</reference>
<keyword evidence="5 8" id="KW-0812">Transmembrane</keyword>